<evidence type="ECO:0000313" key="1">
    <source>
        <dbReference type="EMBL" id="QTC48503.1"/>
    </source>
</evidence>
<gene>
    <name evidence="1" type="ORF">H0Z12_22230</name>
</gene>
<accession>A0A8A4KJH6</accession>
<dbReference type="AlphaFoldDB" id="A0A8A4KJH6"/>
<geneLocation type="plasmid" evidence="1 2">
    <name>pOC5aB</name>
</geneLocation>
<sequence>MNTHNVRVKTATTETTETWVKQNFDVLLLLRADSLLTLAQLEGNLMMYRALAALDAFGPDHLDRLLSDVRYAAERITTMLDEGDIATPVAYELATSVLSLIFETVPPEEWDGVDVPDLPDLAWLQENAPLQREALRQSFIEAARPFGLTVSGRMELPDDDFYPGTYWCDAEVSLGRADSLPEAMELLVKASLSGDWKQDEQGGYGFEPHIATITDIARRVVLCGNARTLEWAVPETDPAAFERIAAQKQALREQAAYESGWDNFETARQLRQEADMLDVSSVHAVWQNHPHVAEALREYQHPSTRLDETEIMEGMEF</sequence>
<reference evidence="1" key="1">
    <citation type="submission" date="2020-07" db="EMBL/GenBank/DDBJ databases">
        <title>Genome Sequences for Panteoa spp. that cause Center Rot in Onions.</title>
        <authorList>
            <person name="Asselin J.A."/>
            <person name="Helmann T."/>
            <person name="Beer S."/>
            <person name="Stodghill P."/>
        </authorList>
    </citation>
    <scope>NUCLEOTIDE SEQUENCE</scope>
    <source>
        <strain evidence="1">OC5a</strain>
        <plasmid evidence="1">pOC5aB</plasmid>
    </source>
</reference>
<dbReference type="RefSeq" id="WP_207806791.1">
    <property type="nucleotide sequence ID" value="NZ_CP059085.1"/>
</dbReference>
<name>A0A8A4KJH6_PANAN</name>
<evidence type="ECO:0000313" key="2">
    <source>
        <dbReference type="Proteomes" id="UP000663901"/>
    </source>
</evidence>
<keyword evidence="1" id="KW-0614">Plasmid</keyword>
<proteinExistence type="predicted"/>
<protein>
    <recommendedName>
        <fullName evidence="3">Hok/Gef family protein</fullName>
    </recommendedName>
</protein>
<evidence type="ECO:0008006" key="3">
    <source>
        <dbReference type="Google" id="ProtNLM"/>
    </source>
</evidence>
<dbReference type="Proteomes" id="UP000663901">
    <property type="component" value="Plasmid pOC5aB"/>
</dbReference>
<organism evidence="1 2">
    <name type="scientific">Pantoea ananas</name>
    <name type="common">Erwinia uredovora</name>
    <dbReference type="NCBI Taxonomy" id="553"/>
    <lineage>
        <taxon>Bacteria</taxon>
        <taxon>Pseudomonadati</taxon>
        <taxon>Pseudomonadota</taxon>
        <taxon>Gammaproteobacteria</taxon>
        <taxon>Enterobacterales</taxon>
        <taxon>Erwiniaceae</taxon>
        <taxon>Pantoea</taxon>
    </lineage>
</organism>
<dbReference type="EMBL" id="CP059085">
    <property type="protein sequence ID" value="QTC48503.1"/>
    <property type="molecule type" value="Genomic_DNA"/>
</dbReference>